<dbReference type="EMBL" id="CP009247">
    <property type="protein sequence ID" value="APT88814.1"/>
    <property type="molecule type" value="Genomic_DNA"/>
</dbReference>
<dbReference type="Pfam" id="PF13460">
    <property type="entry name" value="NAD_binding_10"/>
    <property type="match status" value="1"/>
</dbReference>
<dbReference type="PANTHER" id="PTHR15020">
    <property type="entry name" value="FLAVIN REDUCTASE-RELATED"/>
    <property type="match status" value="1"/>
</dbReference>
<dbReference type="SUPFAM" id="SSF51735">
    <property type="entry name" value="NAD(P)-binding Rossmann-fold domains"/>
    <property type="match status" value="1"/>
</dbReference>
<keyword evidence="3" id="KW-1185">Reference proteome</keyword>
<sequence length="217" mass="22204">MVIGGHGKVALLATPKLVARGDRVTSVIRAAEQARDVEKLGATAHLADITALDAAQWRELVSGHDVVVWSAGAGGKGGAEATYAVDRDAALALVAALEELGADAPRLILVSYAGSLHNPWGEGHGMHAYGEAKQAVDERLASGVPFDHLVLAPGVLTLEPDRGLEPIPDEAGAAAETSRELVADVIVEAAGRADFPHAARFAFVDGDGPVAGADFGA</sequence>
<evidence type="ECO:0000313" key="3">
    <source>
        <dbReference type="Proteomes" id="UP000185434"/>
    </source>
</evidence>
<evidence type="ECO:0000313" key="2">
    <source>
        <dbReference type="EMBL" id="APT88814.1"/>
    </source>
</evidence>
<accession>A0A1L7CSI0</accession>
<protein>
    <recommendedName>
        <fullName evidence="1">NAD(P)-binding domain-containing protein</fullName>
    </recommendedName>
</protein>
<dbReference type="KEGG" id="cfk:CFRA_05655"/>
<dbReference type="AlphaFoldDB" id="A0A1L7CSI0"/>
<dbReference type="InterPro" id="IPR036291">
    <property type="entry name" value="NAD(P)-bd_dom_sf"/>
</dbReference>
<name>A0A1L7CSI0_9CORY</name>
<proteinExistence type="predicted"/>
<dbReference type="Gene3D" id="3.40.50.720">
    <property type="entry name" value="NAD(P)-binding Rossmann-like Domain"/>
    <property type="match status" value="1"/>
</dbReference>
<feature type="domain" description="NAD(P)-binding" evidence="1">
    <location>
        <begin position="4"/>
        <end position="190"/>
    </location>
</feature>
<reference evidence="2 3" key="1">
    <citation type="submission" date="2014-08" db="EMBL/GenBank/DDBJ databases">
        <title>Complete genome sequence of Corynebacterium frankenforstense ST18(T) (=DSM 45800(T)), isolated from raw cow milk.</title>
        <authorList>
            <person name="Ruckert C."/>
            <person name="Albersmeier A."/>
            <person name="Winkler A."/>
            <person name="Lipski A."/>
            <person name="Kalinowski J."/>
        </authorList>
    </citation>
    <scope>NUCLEOTIDE SEQUENCE [LARGE SCALE GENOMIC DNA]</scope>
    <source>
        <strain evidence="2 3">ST18</strain>
    </source>
</reference>
<dbReference type="PANTHER" id="PTHR15020:SF50">
    <property type="entry name" value="UPF0659 PROTEIN YMR090W"/>
    <property type="match status" value="1"/>
</dbReference>
<organism evidence="2 3">
    <name type="scientific">Corynebacterium frankenforstense DSM 45800</name>
    <dbReference type="NCBI Taxonomy" id="1437875"/>
    <lineage>
        <taxon>Bacteria</taxon>
        <taxon>Bacillati</taxon>
        <taxon>Actinomycetota</taxon>
        <taxon>Actinomycetes</taxon>
        <taxon>Mycobacteriales</taxon>
        <taxon>Corynebacteriaceae</taxon>
        <taxon>Corynebacterium</taxon>
    </lineage>
</organism>
<dbReference type="InterPro" id="IPR016040">
    <property type="entry name" value="NAD(P)-bd_dom"/>
</dbReference>
<dbReference type="STRING" id="1437875.CFRA_05655"/>
<evidence type="ECO:0000259" key="1">
    <source>
        <dbReference type="Pfam" id="PF13460"/>
    </source>
</evidence>
<gene>
    <name evidence="2" type="ORF">CFRA_05655</name>
</gene>
<dbReference type="Proteomes" id="UP000185434">
    <property type="component" value="Chromosome"/>
</dbReference>